<keyword evidence="3" id="KW-1185">Reference proteome</keyword>
<dbReference type="EMBL" id="BMYV01000003">
    <property type="protein sequence ID" value="GGX73858.1"/>
    <property type="molecule type" value="Genomic_DNA"/>
</dbReference>
<keyword evidence="1" id="KW-0732">Signal</keyword>
<reference evidence="2 3" key="1">
    <citation type="journal article" date="2014" name="Int. J. Syst. Evol. Microbiol.">
        <title>Complete genome sequence of Corynebacterium casei LMG S-19264T (=DSM 44701T), isolated from a smear-ripened cheese.</title>
        <authorList>
            <consortium name="US DOE Joint Genome Institute (JGI-PGF)"/>
            <person name="Walter F."/>
            <person name="Albersmeier A."/>
            <person name="Kalinowski J."/>
            <person name="Ruckert C."/>
        </authorList>
    </citation>
    <scope>NUCLEOTIDE SEQUENCE [LARGE SCALE GENOMIC DNA]</scope>
    <source>
        <strain evidence="2 3">KCTC 23968</strain>
    </source>
</reference>
<dbReference type="AlphaFoldDB" id="A0A918NHN6"/>
<evidence type="ECO:0000313" key="2">
    <source>
        <dbReference type="EMBL" id="GGX73858.1"/>
    </source>
</evidence>
<evidence type="ECO:0000313" key="3">
    <source>
        <dbReference type="Proteomes" id="UP000600865"/>
    </source>
</evidence>
<dbReference type="Proteomes" id="UP000600865">
    <property type="component" value="Unassembled WGS sequence"/>
</dbReference>
<evidence type="ECO:0000256" key="1">
    <source>
        <dbReference type="SAM" id="SignalP"/>
    </source>
</evidence>
<sequence>MMKTAILFTATVLGGAAPAVPTISDADPTILALPGAEKVIAQFSYLELSHGVEGFGLSVTDKTDVFVDVEFPGDLHIRIGF</sequence>
<proteinExistence type="predicted"/>
<gene>
    <name evidence="2" type="ORF">GCM10011309_24950</name>
</gene>
<accession>A0A918NHN6</accession>
<name>A0A918NHN6_9PROT</name>
<dbReference type="RefSeq" id="WP_189586706.1">
    <property type="nucleotide sequence ID" value="NZ_BMYV01000003.1"/>
</dbReference>
<comment type="caution">
    <text evidence="2">The sequence shown here is derived from an EMBL/GenBank/DDBJ whole genome shotgun (WGS) entry which is preliminary data.</text>
</comment>
<organism evidence="2 3">
    <name type="scientific">Litorimonas cladophorae</name>
    <dbReference type="NCBI Taxonomy" id="1220491"/>
    <lineage>
        <taxon>Bacteria</taxon>
        <taxon>Pseudomonadati</taxon>
        <taxon>Pseudomonadota</taxon>
        <taxon>Alphaproteobacteria</taxon>
        <taxon>Maricaulales</taxon>
        <taxon>Robiginitomaculaceae</taxon>
    </lineage>
</organism>
<feature type="chain" id="PRO_5037915678" evidence="1">
    <location>
        <begin position="20"/>
        <end position="81"/>
    </location>
</feature>
<feature type="signal peptide" evidence="1">
    <location>
        <begin position="1"/>
        <end position="19"/>
    </location>
</feature>
<protein>
    <submittedName>
        <fullName evidence="2">Uncharacterized protein</fullName>
    </submittedName>
</protein>